<dbReference type="CDD" id="cd02440">
    <property type="entry name" value="AdoMet_MTases"/>
    <property type="match status" value="1"/>
</dbReference>
<name>A0A0F9SDK9_9ZZZZ</name>
<accession>A0A0F9SDK9</accession>
<proteinExistence type="predicted"/>
<feature type="region of interest" description="Disordered" evidence="1">
    <location>
        <begin position="1"/>
        <end position="25"/>
    </location>
</feature>
<comment type="caution">
    <text evidence="2">The sequence shown here is derived from an EMBL/GenBank/DDBJ whole genome shotgun (WGS) entry which is preliminary data.</text>
</comment>
<dbReference type="Gene3D" id="3.40.50.150">
    <property type="entry name" value="Vaccinia Virus protein VP39"/>
    <property type="match status" value="1"/>
</dbReference>
<dbReference type="EMBL" id="LAZR01002064">
    <property type="protein sequence ID" value="KKN35091.1"/>
    <property type="molecule type" value="Genomic_DNA"/>
</dbReference>
<dbReference type="Pfam" id="PF13489">
    <property type="entry name" value="Methyltransf_23"/>
    <property type="match status" value="1"/>
</dbReference>
<evidence type="ECO:0000313" key="2">
    <source>
        <dbReference type="EMBL" id="KKN35091.1"/>
    </source>
</evidence>
<evidence type="ECO:0000256" key="1">
    <source>
        <dbReference type="SAM" id="MobiDB-lite"/>
    </source>
</evidence>
<dbReference type="InterPro" id="IPR029063">
    <property type="entry name" value="SAM-dependent_MTases_sf"/>
</dbReference>
<organism evidence="2">
    <name type="scientific">marine sediment metagenome</name>
    <dbReference type="NCBI Taxonomy" id="412755"/>
    <lineage>
        <taxon>unclassified sequences</taxon>
        <taxon>metagenomes</taxon>
        <taxon>ecological metagenomes</taxon>
    </lineage>
</organism>
<protein>
    <submittedName>
        <fullName evidence="2">Uncharacterized protein</fullName>
    </submittedName>
</protein>
<dbReference type="AlphaFoldDB" id="A0A0F9SDK9"/>
<reference evidence="2" key="1">
    <citation type="journal article" date="2015" name="Nature">
        <title>Complex archaea that bridge the gap between prokaryotes and eukaryotes.</title>
        <authorList>
            <person name="Spang A."/>
            <person name="Saw J.H."/>
            <person name="Jorgensen S.L."/>
            <person name="Zaremba-Niedzwiedzka K."/>
            <person name="Martijn J."/>
            <person name="Lind A.E."/>
            <person name="van Eijk R."/>
            <person name="Schleper C."/>
            <person name="Guy L."/>
            <person name="Ettema T.J."/>
        </authorList>
    </citation>
    <scope>NUCLEOTIDE SEQUENCE</scope>
</reference>
<dbReference type="SUPFAM" id="SSF53335">
    <property type="entry name" value="S-adenosyl-L-methionine-dependent methyltransferases"/>
    <property type="match status" value="1"/>
</dbReference>
<sequence length="186" mass="21639">MSSEKDKYLHSEEDLEQQHESWTEAPRNLEDMQKILDLTPDDIETVLDYGCGSGRYSQRFYNYVGYDHNPTWIPFARKKYPGKKFVLKLGDEKYDLVLCVSVIQYQPDEDLKGFVKDLMSRAKKYVLIQTWDNADNPSMEIGGFKGATVYKRNKNIYLDLLSKYGKVERHVIGSGEMAVYLVEVKK</sequence>
<gene>
    <name evidence="2" type="ORF">LCGC14_0787160</name>
</gene>